<evidence type="ECO:0000256" key="2">
    <source>
        <dbReference type="ARBA" id="ARBA00023163"/>
    </source>
</evidence>
<keyword evidence="5" id="KW-1185">Reference proteome</keyword>
<dbReference type="InterPro" id="IPR006111">
    <property type="entry name" value="Rpo6/Rpb6"/>
</dbReference>
<dbReference type="GO" id="GO:0005736">
    <property type="term" value="C:RNA polymerase I complex"/>
    <property type="evidence" value="ECO:0007669"/>
    <property type="project" value="EnsemblFungi"/>
</dbReference>
<sequence>MGENTVKKTSNQITIYEYAQVLGYRAVQLSNNSKPLVDTEGMTDCLEIAKKEYKEGKIPYIVRRILPDKSYEDWNLSELHTPNNL</sequence>
<keyword evidence="2" id="KW-0804">Transcription</keyword>
<dbReference type="Pfam" id="PF01192">
    <property type="entry name" value="RNA_pol_Rpb6"/>
    <property type="match status" value="1"/>
</dbReference>
<dbReference type="GO" id="GO:0005666">
    <property type="term" value="C:RNA polymerase III complex"/>
    <property type="evidence" value="ECO:0007669"/>
    <property type="project" value="EnsemblFungi"/>
</dbReference>
<dbReference type="GO" id="GO:0005665">
    <property type="term" value="C:RNA polymerase II, core complex"/>
    <property type="evidence" value="ECO:0007669"/>
    <property type="project" value="EnsemblFungi"/>
</dbReference>
<dbReference type="GO" id="GO:0003677">
    <property type="term" value="F:DNA binding"/>
    <property type="evidence" value="ECO:0007669"/>
    <property type="project" value="InterPro"/>
</dbReference>
<evidence type="ECO:0000256" key="1">
    <source>
        <dbReference type="ARBA" id="ARBA00022478"/>
    </source>
</evidence>
<dbReference type="VEuPathDB" id="MicrosporidiaDB:A0H76_178"/>
<comment type="caution">
    <text evidence="4">The sequence shown here is derived from an EMBL/GenBank/DDBJ whole genome shotgun (WGS) entry which is preliminary data.</text>
</comment>
<dbReference type="SUPFAM" id="SSF63562">
    <property type="entry name" value="RPB6/omega subunit-like"/>
    <property type="match status" value="1"/>
</dbReference>
<dbReference type="EMBL" id="LTAI01000112">
    <property type="protein sequence ID" value="ORD99788.1"/>
    <property type="molecule type" value="Genomic_DNA"/>
</dbReference>
<evidence type="ECO:0000313" key="6">
    <source>
        <dbReference type="Proteomes" id="UP000192501"/>
    </source>
</evidence>
<evidence type="ECO:0000313" key="4">
    <source>
        <dbReference type="EMBL" id="ORD99788.1"/>
    </source>
</evidence>
<reference evidence="5 6" key="1">
    <citation type="journal article" date="2017" name="Environ. Microbiol.">
        <title>Decay of the glycolytic pathway and adaptation to intranuclear parasitism within Enterocytozoonidae microsporidia.</title>
        <authorList>
            <person name="Wiredu Boakye D."/>
            <person name="Jaroenlak P."/>
            <person name="Prachumwat A."/>
            <person name="Williams T.A."/>
            <person name="Bateman K.S."/>
            <person name="Itsathitphaisarn O."/>
            <person name="Sritunyalucksana K."/>
            <person name="Paszkiewicz K.H."/>
            <person name="Moore K.A."/>
            <person name="Stentiford G.D."/>
            <person name="Williams B.A."/>
        </authorList>
    </citation>
    <scope>NUCLEOTIDE SEQUENCE [LARGE SCALE GENOMIC DNA]</scope>
    <source>
        <strain evidence="4">Canceri</strain>
        <strain evidence="6">canceri</strain>
        <strain evidence="3 5">GB1</strain>
    </source>
</reference>
<dbReference type="InterPro" id="IPR006110">
    <property type="entry name" value="Pol_omega/Rpo6/RPB6"/>
</dbReference>
<dbReference type="GO" id="GO:0042797">
    <property type="term" value="P:tRNA transcription by RNA polymerase III"/>
    <property type="evidence" value="ECO:0007669"/>
    <property type="project" value="TreeGrafter"/>
</dbReference>
<dbReference type="GO" id="GO:0003899">
    <property type="term" value="F:DNA-directed RNA polymerase activity"/>
    <property type="evidence" value="ECO:0007669"/>
    <property type="project" value="EnsemblFungi"/>
</dbReference>
<dbReference type="VEuPathDB" id="MicrosporidiaDB:HERIO_1913"/>
<dbReference type="PANTHER" id="PTHR47227">
    <property type="entry name" value="DNA-DIRECTED RNA POLYMERASE SUBUNIT K"/>
    <property type="match status" value="1"/>
</dbReference>
<protein>
    <submittedName>
        <fullName evidence="4">RPAB2</fullName>
    </submittedName>
</protein>
<keyword evidence="1" id="KW-0240">DNA-directed RNA polymerase</keyword>
<dbReference type="PANTHER" id="PTHR47227:SF5">
    <property type="entry name" value="DNA-DIRECTED RNA POLYMERASES I, II, AND III SUBUNIT RPABC2"/>
    <property type="match status" value="1"/>
</dbReference>
<dbReference type="Proteomes" id="UP000192356">
    <property type="component" value="Unassembled WGS sequence"/>
</dbReference>
<accession>A0A1X0QJ37</accession>
<name>A0A1X0QJ37_9MICR</name>
<evidence type="ECO:0000313" key="5">
    <source>
        <dbReference type="Proteomes" id="UP000192356"/>
    </source>
</evidence>
<dbReference type="InterPro" id="IPR036161">
    <property type="entry name" value="RPB6/omega-like_sf"/>
</dbReference>
<gene>
    <name evidence="4" type="primary">RPAB2</name>
    <name evidence="4" type="ORF">A0H76_178</name>
    <name evidence="3" type="ORF">HERIO_1913</name>
</gene>
<dbReference type="AlphaFoldDB" id="A0A1X0QJ37"/>
<dbReference type="Gene3D" id="3.90.940.10">
    <property type="match status" value="1"/>
</dbReference>
<dbReference type="GO" id="GO:0006360">
    <property type="term" value="P:transcription by RNA polymerase I"/>
    <property type="evidence" value="ECO:0007669"/>
    <property type="project" value="TreeGrafter"/>
</dbReference>
<organism evidence="4 6">
    <name type="scientific">Hepatospora eriocheir</name>
    <dbReference type="NCBI Taxonomy" id="1081669"/>
    <lineage>
        <taxon>Eukaryota</taxon>
        <taxon>Fungi</taxon>
        <taxon>Fungi incertae sedis</taxon>
        <taxon>Microsporidia</taxon>
        <taxon>Hepatosporidae</taxon>
        <taxon>Hepatospora</taxon>
    </lineage>
</organism>
<dbReference type="PIRSF" id="PIRSF000778">
    <property type="entry name" value="RpoK/RPB6"/>
    <property type="match status" value="1"/>
</dbReference>
<proteinExistence type="predicted"/>
<dbReference type="EMBL" id="LVKB01000125">
    <property type="protein sequence ID" value="ORD96119.1"/>
    <property type="molecule type" value="Genomic_DNA"/>
</dbReference>
<dbReference type="GO" id="GO:0006366">
    <property type="term" value="P:transcription by RNA polymerase II"/>
    <property type="evidence" value="ECO:0007669"/>
    <property type="project" value="TreeGrafter"/>
</dbReference>
<evidence type="ECO:0000313" key="3">
    <source>
        <dbReference type="EMBL" id="ORD96119.1"/>
    </source>
</evidence>
<dbReference type="Proteomes" id="UP000192501">
    <property type="component" value="Unassembled WGS sequence"/>
</dbReference>
<dbReference type="OrthoDB" id="259769at2759"/>